<dbReference type="InterPro" id="IPR029063">
    <property type="entry name" value="SAM-dependent_MTases_sf"/>
</dbReference>
<sequence>MADPAHHSPRPNSDPKDTALTLDHAAAEPDDADSAIPSQTGSTAAPVSVWATAQTAPTAQRRGRYHRHSTAHPAKMFPAIVQHAVETYTRPGDLVLDPMCGIGTTVVESLYLGRRAVGVEYEARWAELARTNIELAREAGIDLDAAVHHGDARKLGELIGAELRGQASLVITSPPYGDSLHGHVRANGADPVRKSNHRYGRVLDRGNLANVGLGRLLTGFTKVLAGAAEYLAPGGHVVITARPWRQHAELVPLPSHLYTCGELAGLVPVERCVALLGRLSEGELVARSSFFQRDFVVKQRATGLPIHLIAHEDVVILRKPDAPATDALELRRASGRFPFGASTTLPSRAVGGPGSVAA</sequence>
<evidence type="ECO:0000313" key="6">
    <source>
        <dbReference type="EMBL" id="MFC3966504.1"/>
    </source>
</evidence>
<dbReference type="EC" id="2.1.1.-" evidence="3"/>
<dbReference type="Gene3D" id="3.40.50.150">
    <property type="entry name" value="Vaccinia Virus protein VP39"/>
    <property type="match status" value="2"/>
</dbReference>
<feature type="compositionally biased region" description="Polar residues" evidence="4">
    <location>
        <begin position="36"/>
        <end position="45"/>
    </location>
</feature>
<evidence type="ECO:0000313" key="7">
    <source>
        <dbReference type="Proteomes" id="UP001595696"/>
    </source>
</evidence>
<evidence type="ECO:0000256" key="2">
    <source>
        <dbReference type="ARBA" id="ARBA00022679"/>
    </source>
</evidence>
<organism evidence="6 7">
    <name type="scientific">Nocardia jiangsuensis</name>
    <dbReference type="NCBI Taxonomy" id="1691563"/>
    <lineage>
        <taxon>Bacteria</taxon>
        <taxon>Bacillati</taxon>
        <taxon>Actinomycetota</taxon>
        <taxon>Actinomycetes</taxon>
        <taxon>Mycobacteriales</taxon>
        <taxon>Nocardiaceae</taxon>
        <taxon>Nocardia</taxon>
    </lineage>
</organism>
<dbReference type="Proteomes" id="UP001595696">
    <property type="component" value="Unassembled WGS sequence"/>
</dbReference>
<gene>
    <name evidence="6" type="ORF">ACFO0B_31355</name>
</gene>
<proteinExistence type="inferred from homology"/>
<dbReference type="SUPFAM" id="SSF53335">
    <property type="entry name" value="S-adenosyl-L-methionine-dependent methyltransferases"/>
    <property type="match status" value="1"/>
</dbReference>
<keyword evidence="7" id="KW-1185">Reference proteome</keyword>
<dbReference type="InterPro" id="IPR002941">
    <property type="entry name" value="DNA_methylase_N4/N6"/>
</dbReference>
<comment type="caution">
    <text evidence="6">The sequence shown here is derived from an EMBL/GenBank/DDBJ whole genome shotgun (WGS) entry which is preliminary data.</text>
</comment>
<keyword evidence="1 6" id="KW-0489">Methyltransferase</keyword>
<dbReference type="RefSeq" id="WP_378617343.1">
    <property type="nucleotide sequence ID" value="NZ_JBHSAX010000034.1"/>
</dbReference>
<keyword evidence="2" id="KW-0808">Transferase</keyword>
<dbReference type="GO" id="GO:0032259">
    <property type="term" value="P:methylation"/>
    <property type="evidence" value="ECO:0007669"/>
    <property type="project" value="UniProtKB-KW"/>
</dbReference>
<evidence type="ECO:0000259" key="5">
    <source>
        <dbReference type="Pfam" id="PF01555"/>
    </source>
</evidence>
<comment type="similarity">
    <text evidence="3">Belongs to the N(4)/N(6)-methyltransferase family.</text>
</comment>
<dbReference type="GO" id="GO:0008168">
    <property type="term" value="F:methyltransferase activity"/>
    <property type="evidence" value="ECO:0007669"/>
    <property type="project" value="UniProtKB-KW"/>
</dbReference>
<dbReference type="PRINTS" id="PR00508">
    <property type="entry name" value="S21N4MTFRASE"/>
</dbReference>
<reference evidence="7" key="1">
    <citation type="journal article" date="2019" name="Int. J. Syst. Evol. Microbiol.">
        <title>The Global Catalogue of Microorganisms (GCM) 10K type strain sequencing project: providing services to taxonomists for standard genome sequencing and annotation.</title>
        <authorList>
            <consortium name="The Broad Institute Genomics Platform"/>
            <consortium name="The Broad Institute Genome Sequencing Center for Infectious Disease"/>
            <person name="Wu L."/>
            <person name="Ma J."/>
        </authorList>
    </citation>
    <scope>NUCLEOTIDE SEQUENCE [LARGE SCALE GENOMIC DNA]</scope>
    <source>
        <strain evidence="7">CGMCC 4.7330</strain>
    </source>
</reference>
<evidence type="ECO:0000256" key="4">
    <source>
        <dbReference type="SAM" id="MobiDB-lite"/>
    </source>
</evidence>
<evidence type="ECO:0000256" key="1">
    <source>
        <dbReference type="ARBA" id="ARBA00022603"/>
    </source>
</evidence>
<name>A0ABV8E441_9NOCA</name>
<dbReference type="InterPro" id="IPR001091">
    <property type="entry name" value="RM_Methyltransferase"/>
</dbReference>
<accession>A0ABV8E441</accession>
<protein>
    <recommendedName>
        <fullName evidence="3">Methyltransferase</fullName>
        <ecNumber evidence="3">2.1.1.-</ecNumber>
    </recommendedName>
</protein>
<evidence type="ECO:0000256" key="3">
    <source>
        <dbReference type="RuleBase" id="RU362026"/>
    </source>
</evidence>
<feature type="domain" description="DNA methylase N-4/N-6" evidence="5">
    <location>
        <begin position="44"/>
        <end position="129"/>
    </location>
</feature>
<dbReference type="EMBL" id="JBHSAX010000034">
    <property type="protein sequence ID" value="MFC3966504.1"/>
    <property type="molecule type" value="Genomic_DNA"/>
</dbReference>
<feature type="region of interest" description="Disordered" evidence="4">
    <location>
        <begin position="1"/>
        <end position="49"/>
    </location>
</feature>
<dbReference type="Pfam" id="PF01555">
    <property type="entry name" value="N6_N4_Mtase"/>
    <property type="match status" value="1"/>
</dbReference>